<protein>
    <submittedName>
        <fullName evidence="5">Tas retrotransposon peptidase A16</fullName>
    </submittedName>
</protein>
<name>A0A368GH90_ANCCA</name>
<dbReference type="STRING" id="29170.A0A368GH90"/>
<dbReference type="Proteomes" id="UP000252519">
    <property type="component" value="Unassembled WGS sequence"/>
</dbReference>
<dbReference type="Pfam" id="PF07245">
    <property type="entry name" value="Phlebovirus_G2"/>
    <property type="match status" value="1"/>
</dbReference>
<evidence type="ECO:0000256" key="3">
    <source>
        <dbReference type="SAM" id="Phobius"/>
    </source>
</evidence>
<dbReference type="InterPro" id="IPR001969">
    <property type="entry name" value="Aspartic_peptidase_AS"/>
</dbReference>
<dbReference type="GO" id="GO:0006508">
    <property type="term" value="P:proteolysis"/>
    <property type="evidence" value="ECO:0007669"/>
    <property type="project" value="InterPro"/>
</dbReference>
<dbReference type="InterPro" id="IPR040676">
    <property type="entry name" value="DUF5641"/>
</dbReference>
<keyword evidence="1" id="KW-0378">Hydrolase</keyword>
<dbReference type="PROSITE" id="PS50175">
    <property type="entry name" value="ASP_PROT_RETROV"/>
    <property type="match status" value="1"/>
</dbReference>
<feature type="transmembrane region" description="Helical" evidence="3">
    <location>
        <begin position="906"/>
        <end position="930"/>
    </location>
</feature>
<keyword evidence="3" id="KW-0472">Membrane</keyword>
<dbReference type="InterPro" id="IPR021109">
    <property type="entry name" value="Peptidase_aspartic_dom_sf"/>
</dbReference>
<feature type="transmembrane region" description="Helical" evidence="3">
    <location>
        <begin position="881"/>
        <end position="900"/>
    </location>
</feature>
<feature type="region of interest" description="Disordered" evidence="2">
    <location>
        <begin position="296"/>
        <end position="315"/>
    </location>
</feature>
<dbReference type="PANTHER" id="PTHR47331:SF5">
    <property type="entry name" value="RIBONUCLEASE H"/>
    <property type="match status" value="1"/>
</dbReference>
<evidence type="ECO:0000313" key="6">
    <source>
        <dbReference type="Proteomes" id="UP000252519"/>
    </source>
</evidence>
<dbReference type="InterPro" id="IPR008737">
    <property type="entry name" value="DUF1758"/>
</dbReference>
<feature type="transmembrane region" description="Helical" evidence="3">
    <location>
        <begin position="501"/>
        <end position="522"/>
    </location>
</feature>
<dbReference type="Gene3D" id="2.40.70.10">
    <property type="entry name" value="Acid Proteases"/>
    <property type="match status" value="1"/>
</dbReference>
<gene>
    <name evidence="5" type="ORF">ANCCAN_11812</name>
</gene>
<comment type="caution">
    <text evidence="5">The sequence shown here is derived from an EMBL/GenBank/DDBJ whole genome shotgun (WGS) entry which is preliminary data.</text>
</comment>
<evidence type="ECO:0000313" key="5">
    <source>
        <dbReference type="EMBL" id="RCN42217.1"/>
    </source>
</evidence>
<feature type="domain" description="Peptidase A2" evidence="4">
    <location>
        <begin position="93"/>
        <end position="107"/>
    </location>
</feature>
<evidence type="ECO:0000256" key="2">
    <source>
        <dbReference type="SAM" id="MobiDB-lite"/>
    </source>
</evidence>
<keyword evidence="3" id="KW-0812">Transmembrane</keyword>
<evidence type="ECO:0000256" key="1">
    <source>
        <dbReference type="ARBA" id="ARBA00022801"/>
    </source>
</evidence>
<keyword evidence="3" id="KW-1133">Transmembrane helix</keyword>
<dbReference type="InterPro" id="IPR001995">
    <property type="entry name" value="Peptidase_A2_cat"/>
</dbReference>
<organism evidence="5 6">
    <name type="scientific">Ancylostoma caninum</name>
    <name type="common">Dog hookworm</name>
    <dbReference type="NCBI Taxonomy" id="29170"/>
    <lineage>
        <taxon>Eukaryota</taxon>
        <taxon>Metazoa</taxon>
        <taxon>Ecdysozoa</taxon>
        <taxon>Nematoda</taxon>
        <taxon>Chromadorea</taxon>
        <taxon>Rhabditida</taxon>
        <taxon>Rhabditina</taxon>
        <taxon>Rhabditomorpha</taxon>
        <taxon>Strongyloidea</taxon>
        <taxon>Ancylostomatidae</taxon>
        <taxon>Ancylostomatinae</taxon>
        <taxon>Ancylostoma</taxon>
    </lineage>
</organism>
<dbReference type="Pfam" id="PF18701">
    <property type="entry name" value="DUF5641"/>
    <property type="match status" value="1"/>
</dbReference>
<dbReference type="InterPro" id="IPR009878">
    <property type="entry name" value="Phlebovirus_G2_fusion"/>
</dbReference>
<dbReference type="PANTHER" id="PTHR47331">
    <property type="entry name" value="PHD-TYPE DOMAIN-CONTAINING PROTEIN"/>
    <property type="match status" value="1"/>
</dbReference>
<dbReference type="AlphaFoldDB" id="A0A368GH90"/>
<accession>A0A368GH90</accession>
<feature type="region of interest" description="Disordered" evidence="2">
    <location>
        <begin position="24"/>
        <end position="46"/>
    </location>
</feature>
<keyword evidence="6" id="KW-1185">Reference proteome</keyword>
<dbReference type="PROSITE" id="PS00141">
    <property type="entry name" value="ASP_PROTEASE"/>
    <property type="match status" value="1"/>
</dbReference>
<dbReference type="GO" id="GO:0004190">
    <property type="term" value="F:aspartic-type endopeptidase activity"/>
    <property type="evidence" value="ECO:0007669"/>
    <property type="project" value="InterPro"/>
</dbReference>
<dbReference type="EMBL" id="JOJR01000205">
    <property type="protein sequence ID" value="RCN42217.1"/>
    <property type="molecule type" value="Genomic_DNA"/>
</dbReference>
<evidence type="ECO:0000259" key="4">
    <source>
        <dbReference type="PROSITE" id="PS50175"/>
    </source>
</evidence>
<reference evidence="5 6" key="1">
    <citation type="submission" date="2014-10" db="EMBL/GenBank/DDBJ databases">
        <title>Draft genome of the hookworm Ancylostoma caninum.</title>
        <authorList>
            <person name="Mitreva M."/>
        </authorList>
    </citation>
    <scope>NUCLEOTIDE SEQUENCE [LARGE SCALE GENOMIC DNA]</scope>
    <source>
        <strain evidence="5 6">Baltimore</strain>
    </source>
</reference>
<sequence>MGHRIVTMITVQQQCFPRLRIRIPGRQRTAPKGAEKQSPKRPATARAHMVDTENQGIRHGNEAVSLNKGNSNVLLLTGVAKLKDPLTKQWKNVEILLDTGADESFITNELADELGLKCSAQKRLHVYTFGADKPKETTCGVTTLELWDAQGTKHAVRLHTATVLTAVGNIARLSDDDLAFIAQHNIRLSKSDWDQRSKPQILLGCDQLWTLLDDPHPRYKLPSGLQLVPSKLGYLLTGRQDASDSEKSNQEEKLNGIPASINSLVNFDEELERWDKDWTMDSAGICEFTGTKNAEKESTNAKVPEGTTTEQRDPVYLPPNEVRQIQYRQQVIDALHLSQQEAERFWNIWQQQYLLSLRETHRKYVSNRLQGKEHPEIGDVVLISDPVQPRNEWKMGRITQVRYGADGEVREAELVTSTRRKMRCPINLVIPLEIQEARATESVAPTDNRTCKVQHSAGNPLLVKFPPEVTLNSYKVLLKWKANDHLAVMETRCKEFWPLEAILTVGLGICAMVAFFYVLLYVPMTIGKPIELAEGNKYPGRTGCIESCGGFGCDCFYLSSGCLFYRIFAMPKSPTVYEVFRCMRWTEEVILEVIVENVNENGTQKYNVQAIPNIPIEIATLQITMTMLTLPPTPKLNSEFITDNQDTAIWSGAITPSLRCSSRSNAESLNCTFFDNCQCAAAEFKVRCECAQADVGKEFDQIQQQMPLKTAYWELTKDKNASLTAKIPQLVSSEIVVNFHQTLDTTIVQVNNQNCAVQSTSLEGCYHCSKRAIATIQCTSEKRTLGEVLCGQYAFVILCAPEGANSMLRFNMDSARQLLECTISCGEVKNYFKLSGVLKYVNSVYYHPFETLDGNTTVYSEFDWPDFHHIISVLFSSYKTLLVTLAIVVICLILSYIWLYTCGPRLLLSAIRLLWAIGCLPVRIIVWMLANRRERAQSNPGLSDKKSA</sequence>
<dbReference type="Pfam" id="PF05585">
    <property type="entry name" value="DUF1758"/>
    <property type="match status" value="1"/>
</dbReference>
<dbReference type="OrthoDB" id="5864896at2759"/>
<proteinExistence type="predicted"/>
<dbReference type="Gene3D" id="2.60.40.3770">
    <property type="match status" value="1"/>
</dbReference>